<evidence type="ECO:0000259" key="1">
    <source>
        <dbReference type="PROSITE" id="PS51819"/>
    </source>
</evidence>
<sequence length="130" mass="14432">MIKFAYTILYVQDVTKAVEFYENAFGFKRKFISPDNDYGELLVGETTLSFASTILAKSNLKEGFTESNLAAKPFGIEIGFTTENVEETVSIAIKAGATIVENPKTKPWGQIVAYLRDLDGFLIEICTPMD</sequence>
<dbReference type="InterPro" id="IPR037523">
    <property type="entry name" value="VOC_core"/>
</dbReference>
<dbReference type="InterPro" id="IPR029068">
    <property type="entry name" value="Glyas_Bleomycin-R_OHBP_Dase"/>
</dbReference>
<dbReference type="Pfam" id="PF00903">
    <property type="entry name" value="Glyoxalase"/>
    <property type="match status" value="1"/>
</dbReference>
<dbReference type="Gene3D" id="3.10.180.10">
    <property type="entry name" value="2,3-Dihydroxybiphenyl 1,2-Dioxygenase, domain 1"/>
    <property type="match status" value="1"/>
</dbReference>
<accession>A0ABV4TPE8</accession>
<organism evidence="2 3">
    <name type="scientific">Flavobacterium magnesitis</name>
    <dbReference type="NCBI Taxonomy" id="3138077"/>
    <lineage>
        <taxon>Bacteria</taxon>
        <taxon>Pseudomonadati</taxon>
        <taxon>Bacteroidota</taxon>
        <taxon>Flavobacteriia</taxon>
        <taxon>Flavobacteriales</taxon>
        <taxon>Flavobacteriaceae</taxon>
        <taxon>Flavobacterium</taxon>
    </lineage>
</organism>
<keyword evidence="3" id="KW-1185">Reference proteome</keyword>
<evidence type="ECO:0000313" key="3">
    <source>
        <dbReference type="Proteomes" id="UP001574170"/>
    </source>
</evidence>
<dbReference type="SUPFAM" id="SSF54593">
    <property type="entry name" value="Glyoxalase/Bleomycin resistance protein/Dihydroxybiphenyl dioxygenase"/>
    <property type="match status" value="1"/>
</dbReference>
<evidence type="ECO:0000313" key="2">
    <source>
        <dbReference type="EMBL" id="MFA9194776.1"/>
    </source>
</evidence>
<gene>
    <name evidence="2" type="ORF">AAGV33_10180</name>
</gene>
<dbReference type="InterPro" id="IPR004360">
    <property type="entry name" value="Glyas_Fos-R_dOase_dom"/>
</dbReference>
<name>A0ABV4TPE8_9FLAO</name>
<dbReference type="RefSeq" id="WP_373391911.1">
    <property type="nucleotide sequence ID" value="NZ_JBCFQJ010000013.1"/>
</dbReference>
<protein>
    <submittedName>
        <fullName evidence="2">VOC family protein</fullName>
    </submittedName>
</protein>
<comment type="caution">
    <text evidence="2">The sequence shown here is derived from an EMBL/GenBank/DDBJ whole genome shotgun (WGS) entry which is preliminary data.</text>
</comment>
<dbReference type="EMBL" id="JBCFQK010000013">
    <property type="protein sequence ID" value="MFA9194776.1"/>
    <property type="molecule type" value="Genomic_DNA"/>
</dbReference>
<proteinExistence type="predicted"/>
<dbReference type="Proteomes" id="UP001574170">
    <property type="component" value="Unassembled WGS sequence"/>
</dbReference>
<dbReference type="CDD" id="cd07264">
    <property type="entry name" value="VOC_like"/>
    <property type="match status" value="1"/>
</dbReference>
<reference evidence="2 3" key="1">
    <citation type="submission" date="2024-04" db="EMBL/GenBank/DDBJ databases">
        <title>New Clade of Flavobacterium.</title>
        <authorList>
            <person name="Matos L."/>
            <person name="Proenca D.N."/>
            <person name="Fransisco R.M."/>
            <person name="Chung A.P."/>
            <person name="Maccario L."/>
            <person name="Sorensen S.J."/>
            <person name="Morais P.V."/>
        </authorList>
    </citation>
    <scope>NUCLEOTIDE SEQUENCE [LARGE SCALE GENOMIC DNA]</scope>
    <source>
        <strain evidence="2 3">FBOR7N2.3</strain>
    </source>
</reference>
<dbReference type="PANTHER" id="PTHR34109">
    <property type="entry name" value="BNAUNNG04460D PROTEIN-RELATED"/>
    <property type="match status" value="1"/>
</dbReference>
<dbReference type="PROSITE" id="PS51819">
    <property type="entry name" value="VOC"/>
    <property type="match status" value="1"/>
</dbReference>
<feature type="domain" description="VOC" evidence="1">
    <location>
        <begin position="3"/>
        <end position="128"/>
    </location>
</feature>